<reference evidence="1 2" key="1">
    <citation type="submission" date="2016-11" db="EMBL/GenBank/DDBJ databases">
        <authorList>
            <person name="Jaros S."/>
            <person name="Januszkiewicz K."/>
            <person name="Wedrychowicz H."/>
        </authorList>
    </citation>
    <scope>NUCLEOTIDE SEQUENCE [LARGE SCALE GENOMIC DNA]</scope>
    <source>
        <strain evidence="1 2">DSM 8605</strain>
    </source>
</reference>
<evidence type="ECO:0008006" key="3">
    <source>
        <dbReference type="Google" id="ProtNLM"/>
    </source>
</evidence>
<accession>A0A1M5Y4R6</accession>
<name>A0A1M5Y4R6_9CLOT</name>
<dbReference type="PANTHER" id="PTHR41317:SF1">
    <property type="entry name" value="PD-(D_E)XK NUCLEASE FAMILY TRANSPOSASE"/>
    <property type="match status" value="1"/>
</dbReference>
<keyword evidence="2" id="KW-1185">Reference proteome</keyword>
<dbReference type="RefSeq" id="WP_073340957.1">
    <property type="nucleotide sequence ID" value="NZ_FQXM01000052.1"/>
</dbReference>
<dbReference type="Pfam" id="PF12784">
    <property type="entry name" value="PDDEXK_2"/>
    <property type="match status" value="1"/>
</dbReference>
<dbReference type="Proteomes" id="UP000184447">
    <property type="component" value="Unassembled WGS sequence"/>
</dbReference>
<sequence length="288" mass="33937">MKRLKPLNDFIFKKTFGEEETKDNLIALLNAILSKKDIDKLVTLEIVENKELAPELIGDKTGIIDVRAKTEDGTQFEIEVQLTNQHNMDKRTMWYWGEIFSEGIKKGEDYKNLPKVITINIVDFEYIKIPNKFHTTFHLWEDEVKDYMLTDVVEIHFIEMEKFRMLKNKNLKEDKLQRWLSFFREDISKEELKELMDMDVDIRKAEEKIEYLSSDPKTLELYKERERSLHERANMISSAVDETAMKIARNLLNMGLSVEQVAKGSELPIEKVIEIKRKMTKTPIVSKS</sequence>
<dbReference type="STRING" id="1121316.SAMN02745207_04179"/>
<evidence type="ECO:0000313" key="1">
    <source>
        <dbReference type="EMBL" id="SHI06798.1"/>
    </source>
</evidence>
<dbReference type="NCBIfam" id="TIGR01784">
    <property type="entry name" value="T_den_put_tspse"/>
    <property type="match status" value="1"/>
</dbReference>
<proteinExistence type="predicted"/>
<gene>
    <name evidence="1" type="ORF">SAMN02745207_04179</name>
</gene>
<protein>
    <recommendedName>
        <fullName evidence="3">PD-(D/E)XK nuclease family transposase</fullName>
    </recommendedName>
</protein>
<dbReference type="InterPro" id="IPR010106">
    <property type="entry name" value="RpnA"/>
</dbReference>
<evidence type="ECO:0000313" key="2">
    <source>
        <dbReference type="Proteomes" id="UP000184447"/>
    </source>
</evidence>
<dbReference type="OrthoDB" id="2973070at2"/>
<dbReference type="AlphaFoldDB" id="A0A1M5Y4R6"/>
<dbReference type="PANTHER" id="PTHR41317">
    <property type="entry name" value="PD-(D_E)XK NUCLEASE FAMILY TRANSPOSASE"/>
    <property type="match status" value="1"/>
</dbReference>
<dbReference type="EMBL" id="FQXM01000052">
    <property type="protein sequence ID" value="SHI06798.1"/>
    <property type="molecule type" value="Genomic_DNA"/>
</dbReference>
<organism evidence="1 2">
    <name type="scientific">Clostridium grantii DSM 8605</name>
    <dbReference type="NCBI Taxonomy" id="1121316"/>
    <lineage>
        <taxon>Bacteria</taxon>
        <taxon>Bacillati</taxon>
        <taxon>Bacillota</taxon>
        <taxon>Clostridia</taxon>
        <taxon>Eubacteriales</taxon>
        <taxon>Clostridiaceae</taxon>
        <taxon>Clostridium</taxon>
    </lineage>
</organism>